<dbReference type="InterPro" id="IPR038504">
    <property type="entry name" value="UL141-like_sf"/>
</dbReference>
<keyword evidence="1" id="KW-0472">Membrane</keyword>
<protein>
    <submittedName>
        <fullName evidence="2">Membrane glycoprotein UL141</fullName>
    </submittedName>
</protein>
<organism evidence="2 3">
    <name type="scientific">macacine betaherpesvirus 8</name>
    <dbReference type="NCBI Taxonomy" id="2560567"/>
    <lineage>
        <taxon>Viruses</taxon>
        <taxon>Duplodnaviria</taxon>
        <taxon>Heunggongvirae</taxon>
        <taxon>Peploviricota</taxon>
        <taxon>Herviviricetes</taxon>
        <taxon>Herpesvirales</taxon>
        <taxon>Orthoherpesviridae</taxon>
        <taxon>Betaherpesvirinae</taxon>
        <taxon>Cytomegalovirus</taxon>
        <taxon>Cytomegalovirus macacinebeta8</taxon>
    </lineage>
</organism>
<sequence length="432" mass="49073">MSYTVRFRKGFGWGSEDAETVQLLAEGQEGADSADAESASKRTIHDGPLRVKACTPVSAPRAAMWVRRAMVAITIVMVSLTPRVRGGSIDHTMWDECYEHNSPAPLIMPIGSQVTVPCSFLPHSWPMVSIRARFCQSEYGGYELKINATNGTVVDDDLTHRLINASWKFHDLAISHYVTLTMNISDNTTGMFDCVLRNATHGFLTTRFTIVTQIETLHRPGDPDCAPKLGFHADGKKIWSAEYNEWQRHQCGTFYGFDRLYYYLAANNQSNTKPPCPPSEPDRCWPVLQQYVLDGNCFRSQNFRREPPLPTEKTPVPIFVIDWQWVSLGLTMMVIGGVCLGLVLVVRCACGEMCRNRERFQKKMNAYRPMSTHFMRPPGYDELYSVADDEDESDSGYFEKEDRSEPYNDLVDENVYDEVAVPPLYSKIKRRL</sequence>
<reference evidence="2 3" key="1">
    <citation type="journal article" date="2011" name="J. Virol.">
        <title>Genomic sequencing and characterization of cynomolgus macaque cytomegalovirus.</title>
        <authorList>
            <person name="Marsh A.K."/>
            <person name="Willer D.O."/>
            <person name="Ambagala A.P."/>
            <person name="Dzamba M."/>
            <person name="Chan J.K."/>
            <person name="Pilon R."/>
            <person name="Fournier J."/>
            <person name="Sandstrom P."/>
            <person name="Brudno M."/>
            <person name="Macdonald K.S."/>
        </authorList>
    </citation>
    <scope>NUCLEOTIDE SEQUENCE [LARGE SCALE GENOMIC DNA]</scope>
    <source>
        <strain evidence="2 3">Ottawa</strain>
    </source>
</reference>
<dbReference type="EMBL" id="JN227533">
    <property type="protein sequence ID" value="AEQ32276.1"/>
    <property type="molecule type" value="Genomic_DNA"/>
</dbReference>
<dbReference type="Pfam" id="PF16758">
    <property type="entry name" value="UL141"/>
    <property type="match status" value="1"/>
</dbReference>
<name>G8H0S8_9BETA</name>
<gene>
    <name evidence="2" type="ORF">cyUL141</name>
</gene>
<dbReference type="InterPro" id="IPR031918">
    <property type="entry name" value="UL141"/>
</dbReference>
<keyword evidence="1" id="KW-1133">Transmembrane helix</keyword>
<dbReference type="Proteomes" id="UP000174965">
    <property type="component" value="Segment"/>
</dbReference>
<evidence type="ECO:0000313" key="3">
    <source>
        <dbReference type="Proteomes" id="UP000174965"/>
    </source>
</evidence>
<feature type="transmembrane region" description="Helical" evidence="1">
    <location>
        <begin position="323"/>
        <end position="350"/>
    </location>
</feature>
<dbReference type="Gene3D" id="2.60.40.3790">
    <property type="match status" value="1"/>
</dbReference>
<accession>G8H0S8</accession>
<keyword evidence="1" id="KW-0812">Transmembrane</keyword>
<proteinExistence type="predicted"/>
<evidence type="ECO:0000313" key="2">
    <source>
        <dbReference type="EMBL" id="AEQ32276.1"/>
    </source>
</evidence>
<evidence type="ECO:0000256" key="1">
    <source>
        <dbReference type="SAM" id="Phobius"/>
    </source>
</evidence>
<keyword evidence="3" id="KW-1185">Reference proteome</keyword>